<sequence>MVFTRTWLDESSQLPAYESVPEGSASAGTKRTLATHFATECGIVIRNVSPMKFHTWDAKEVKTLVYEKLEESFEWLWADNVLMEYVDA</sequence>
<keyword evidence="2" id="KW-1185">Reference proteome</keyword>
<dbReference type="EMBL" id="SZYD01000018">
    <property type="protein sequence ID" value="KAD2805419.1"/>
    <property type="molecule type" value="Genomic_DNA"/>
</dbReference>
<reference evidence="1 2" key="1">
    <citation type="submission" date="2019-05" db="EMBL/GenBank/DDBJ databases">
        <title>Mikania micrantha, genome provides insights into the molecular mechanism of rapid growth.</title>
        <authorList>
            <person name="Liu B."/>
        </authorList>
    </citation>
    <scope>NUCLEOTIDE SEQUENCE [LARGE SCALE GENOMIC DNA]</scope>
    <source>
        <strain evidence="1">NLD-2019</strain>
        <tissue evidence="1">Leaf</tissue>
    </source>
</reference>
<dbReference type="AlphaFoldDB" id="A0A5N6LV08"/>
<comment type="caution">
    <text evidence="1">The sequence shown here is derived from an EMBL/GenBank/DDBJ whole genome shotgun (WGS) entry which is preliminary data.</text>
</comment>
<evidence type="ECO:0000313" key="2">
    <source>
        <dbReference type="Proteomes" id="UP000326396"/>
    </source>
</evidence>
<name>A0A5N6LV08_9ASTR</name>
<dbReference type="Proteomes" id="UP000326396">
    <property type="component" value="Linkage Group LG8"/>
</dbReference>
<protein>
    <submittedName>
        <fullName evidence="1">Uncharacterized protein</fullName>
    </submittedName>
</protein>
<proteinExistence type="predicted"/>
<gene>
    <name evidence="1" type="ORF">E3N88_38796</name>
</gene>
<evidence type="ECO:0000313" key="1">
    <source>
        <dbReference type="EMBL" id="KAD2805419.1"/>
    </source>
</evidence>
<organism evidence="1 2">
    <name type="scientific">Mikania micrantha</name>
    <name type="common">bitter vine</name>
    <dbReference type="NCBI Taxonomy" id="192012"/>
    <lineage>
        <taxon>Eukaryota</taxon>
        <taxon>Viridiplantae</taxon>
        <taxon>Streptophyta</taxon>
        <taxon>Embryophyta</taxon>
        <taxon>Tracheophyta</taxon>
        <taxon>Spermatophyta</taxon>
        <taxon>Magnoliopsida</taxon>
        <taxon>eudicotyledons</taxon>
        <taxon>Gunneridae</taxon>
        <taxon>Pentapetalae</taxon>
        <taxon>asterids</taxon>
        <taxon>campanulids</taxon>
        <taxon>Asterales</taxon>
        <taxon>Asteraceae</taxon>
        <taxon>Asteroideae</taxon>
        <taxon>Heliantheae alliance</taxon>
        <taxon>Eupatorieae</taxon>
        <taxon>Mikania</taxon>
    </lineage>
</organism>
<accession>A0A5N6LV08</accession>